<keyword evidence="6" id="KW-1185">Reference proteome</keyword>
<protein>
    <submittedName>
        <fullName evidence="5">DeoR/GlpR family DNA-binding transcription regulator</fullName>
    </submittedName>
</protein>
<feature type="domain" description="HTH deoR-type" evidence="4">
    <location>
        <begin position="3"/>
        <end position="58"/>
    </location>
</feature>
<sequence>MLTSQRKQHILSLLRREGSIVAKDLGAQLGLSEDSIRRDLRELAAQGLLKRVHGGALPVAAAEGDFARRMQLVPEEKVAIGRAAAGLVLGGQVVFIDGGTTAVQLVRHLPMDLRATVVTHSPSVAVELVSHADVEVVLLGGRLFKHSVVTVGAATMEAISRIRADTYFMGVTGVQAEAGLTTGDMEEAQVKRALMDASAETVVLASSEKLGAVSAWQVHPLKRAGRIVHSTQASRKMIEPLRKAGVGLVRADGDAR</sequence>
<dbReference type="PANTHER" id="PTHR30363">
    <property type="entry name" value="HTH-TYPE TRANSCRIPTIONAL REGULATOR SRLR-RELATED"/>
    <property type="match status" value="1"/>
</dbReference>
<dbReference type="Gene3D" id="1.10.10.10">
    <property type="entry name" value="Winged helix-like DNA-binding domain superfamily/Winged helix DNA-binding domain"/>
    <property type="match status" value="1"/>
</dbReference>
<dbReference type="InterPro" id="IPR001034">
    <property type="entry name" value="DeoR_HTH"/>
</dbReference>
<dbReference type="Pfam" id="PF08220">
    <property type="entry name" value="HTH_DeoR"/>
    <property type="match status" value="1"/>
</dbReference>
<dbReference type="SMART" id="SM00420">
    <property type="entry name" value="HTH_DEOR"/>
    <property type="match status" value="1"/>
</dbReference>
<evidence type="ECO:0000256" key="3">
    <source>
        <dbReference type="ARBA" id="ARBA00023163"/>
    </source>
</evidence>
<dbReference type="InterPro" id="IPR036390">
    <property type="entry name" value="WH_DNA-bd_sf"/>
</dbReference>
<dbReference type="PANTHER" id="PTHR30363:SF4">
    <property type="entry name" value="GLYCEROL-3-PHOSPHATE REGULON REPRESSOR"/>
    <property type="match status" value="1"/>
</dbReference>
<evidence type="ECO:0000259" key="4">
    <source>
        <dbReference type="PROSITE" id="PS51000"/>
    </source>
</evidence>
<evidence type="ECO:0000313" key="6">
    <source>
        <dbReference type="Proteomes" id="UP001169027"/>
    </source>
</evidence>
<keyword evidence="5" id="KW-0238">DNA-binding</keyword>
<dbReference type="InterPro" id="IPR036388">
    <property type="entry name" value="WH-like_DNA-bd_sf"/>
</dbReference>
<accession>A0ABT8S1R5</accession>
<organism evidence="5 6">
    <name type="scientific">Variovorax ginsengisoli</name>
    <dbReference type="NCBI Taxonomy" id="363844"/>
    <lineage>
        <taxon>Bacteria</taxon>
        <taxon>Pseudomonadati</taxon>
        <taxon>Pseudomonadota</taxon>
        <taxon>Betaproteobacteria</taxon>
        <taxon>Burkholderiales</taxon>
        <taxon>Comamonadaceae</taxon>
        <taxon>Variovorax</taxon>
    </lineage>
</organism>
<dbReference type="PROSITE" id="PS51000">
    <property type="entry name" value="HTH_DEOR_2"/>
    <property type="match status" value="1"/>
</dbReference>
<reference evidence="5" key="1">
    <citation type="submission" date="2023-06" db="EMBL/GenBank/DDBJ databases">
        <authorList>
            <person name="Jiang Y."/>
            <person name="Liu Q."/>
        </authorList>
    </citation>
    <scope>NUCLEOTIDE SEQUENCE</scope>
    <source>
        <strain evidence="5">CGMCC 1.12090</strain>
    </source>
</reference>
<dbReference type="InterPro" id="IPR037171">
    <property type="entry name" value="NagB/RpiA_transferase-like"/>
</dbReference>
<evidence type="ECO:0000313" key="5">
    <source>
        <dbReference type="EMBL" id="MDO1532869.1"/>
    </source>
</evidence>
<dbReference type="GO" id="GO:0003677">
    <property type="term" value="F:DNA binding"/>
    <property type="evidence" value="ECO:0007669"/>
    <property type="project" value="UniProtKB-KW"/>
</dbReference>
<name>A0ABT8S1R5_9BURK</name>
<comment type="caution">
    <text evidence="5">The sequence shown here is derived from an EMBL/GenBank/DDBJ whole genome shotgun (WGS) entry which is preliminary data.</text>
</comment>
<dbReference type="RefSeq" id="WP_301808223.1">
    <property type="nucleotide sequence ID" value="NZ_JAUJZH010000006.1"/>
</dbReference>
<dbReference type="Pfam" id="PF00455">
    <property type="entry name" value="DeoRC"/>
    <property type="match status" value="1"/>
</dbReference>
<dbReference type="SMART" id="SM01134">
    <property type="entry name" value="DeoRC"/>
    <property type="match status" value="1"/>
</dbReference>
<evidence type="ECO:0000256" key="1">
    <source>
        <dbReference type="ARBA" id="ARBA00022491"/>
    </source>
</evidence>
<dbReference type="EMBL" id="JAUKVY010000006">
    <property type="protein sequence ID" value="MDO1532869.1"/>
    <property type="molecule type" value="Genomic_DNA"/>
</dbReference>
<dbReference type="InterPro" id="IPR014036">
    <property type="entry name" value="DeoR-like_C"/>
</dbReference>
<gene>
    <name evidence="5" type="ORF">Q2T77_11275</name>
</gene>
<dbReference type="SUPFAM" id="SSF100950">
    <property type="entry name" value="NagB/RpiA/CoA transferase-like"/>
    <property type="match status" value="1"/>
</dbReference>
<dbReference type="SUPFAM" id="SSF46785">
    <property type="entry name" value="Winged helix' DNA-binding domain"/>
    <property type="match status" value="1"/>
</dbReference>
<dbReference type="PRINTS" id="PR00037">
    <property type="entry name" value="HTHLACR"/>
</dbReference>
<dbReference type="Proteomes" id="UP001169027">
    <property type="component" value="Unassembled WGS sequence"/>
</dbReference>
<keyword evidence="2" id="KW-0805">Transcription regulation</keyword>
<evidence type="ECO:0000256" key="2">
    <source>
        <dbReference type="ARBA" id="ARBA00023015"/>
    </source>
</evidence>
<keyword evidence="1" id="KW-0678">Repressor</keyword>
<dbReference type="InterPro" id="IPR050313">
    <property type="entry name" value="Carb_Metab_HTH_regulators"/>
</dbReference>
<proteinExistence type="predicted"/>
<keyword evidence="3" id="KW-0804">Transcription</keyword>
<dbReference type="Gene3D" id="3.40.50.1360">
    <property type="match status" value="1"/>
</dbReference>